<sequence>MHTVLAGLVVVLALVWGVSVQAAQVVRVGGYDFPPFVDVGKDGRPALVPQIIDALNQMQSQYRFEFVPVAARRRYGDVVEGRFDVMFFESPQWEWQAQGFPVDFTKIFLRGGEVYIAQAEEGRGQDYFADLSGKSLVGILGYHYGFADFDADPERLARKFDIKLVNSHRSSIELVLNGRRDIAVVTDAYLHGYLQDNPKARDRLLISQRLDQTYEHRVLVRQGGPIAVATMEKLMDDLTATHRLGGILRAAGIRN</sequence>
<dbReference type="AlphaFoldDB" id="A4TVW8"/>
<accession>A4TVW8</accession>
<dbReference type="RefSeq" id="WP_106001552.1">
    <property type="nucleotide sequence ID" value="NZ_CP027527.1"/>
</dbReference>
<gene>
    <name evidence="1" type="ORF">MGR_1809</name>
</gene>
<dbReference type="SUPFAM" id="SSF53850">
    <property type="entry name" value="Periplasmic binding protein-like II"/>
    <property type="match status" value="1"/>
</dbReference>
<organism evidence="1">
    <name type="scientific">Magnetospirillum gryphiswaldense</name>
    <dbReference type="NCBI Taxonomy" id="55518"/>
    <lineage>
        <taxon>Bacteria</taxon>
        <taxon>Pseudomonadati</taxon>
        <taxon>Pseudomonadota</taxon>
        <taxon>Alphaproteobacteria</taxon>
        <taxon>Rhodospirillales</taxon>
        <taxon>Rhodospirillaceae</taxon>
        <taxon>Magnetospirillum</taxon>
    </lineage>
</organism>
<reference evidence="1" key="1">
    <citation type="journal article" date="2007" name="J. Bacteriol.">
        <title>Comparative genome analysis of four magnetotactic bacteria reveals a complex set of group-specific genes implicated in magnetosome biomineralization and function.</title>
        <authorList>
            <person name="Richter M."/>
            <person name="Kube M."/>
            <person name="Bazylinski D.A."/>
            <person name="Lombardot T."/>
            <person name="Gloeckner F.O."/>
            <person name="Reinhardt R."/>
            <person name="Schueler D."/>
        </authorList>
    </citation>
    <scope>NUCLEOTIDE SEQUENCE</scope>
    <source>
        <strain evidence="1">MSR-1</strain>
    </source>
</reference>
<evidence type="ECO:0000313" key="1">
    <source>
        <dbReference type="EMBL" id="CAM74775.1"/>
    </source>
</evidence>
<protein>
    <submittedName>
        <fullName evidence="1">Periplasmic binding protein</fullName>
    </submittedName>
</protein>
<dbReference type="Gene3D" id="3.40.190.10">
    <property type="entry name" value="Periplasmic binding protein-like II"/>
    <property type="match status" value="2"/>
</dbReference>
<proteinExistence type="predicted"/>
<name>A4TVW8_9PROT</name>
<dbReference type="Pfam" id="PF12974">
    <property type="entry name" value="Phosphonate-bd"/>
    <property type="match status" value="1"/>
</dbReference>
<dbReference type="EMBL" id="CU459003">
    <property type="protein sequence ID" value="CAM74775.1"/>
    <property type="molecule type" value="Genomic_DNA"/>
</dbReference>